<protein>
    <submittedName>
        <fullName evidence="1">Helix-turn-helix domain-containing protein</fullName>
    </submittedName>
</protein>
<organism evidence="1 2">
    <name type="scientific">Sphingomonas canadensis</name>
    <dbReference type="NCBI Taxonomy" id="1219257"/>
    <lineage>
        <taxon>Bacteria</taxon>
        <taxon>Pseudomonadati</taxon>
        <taxon>Pseudomonadota</taxon>
        <taxon>Alphaproteobacteria</taxon>
        <taxon>Sphingomonadales</taxon>
        <taxon>Sphingomonadaceae</taxon>
        <taxon>Sphingomonas</taxon>
    </lineage>
</organism>
<proteinExistence type="predicted"/>
<comment type="caution">
    <text evidence="1">The sequence shown here is derived from an EMBL/GenBank/DDBJ whole genome shotgun (WGS) entry which is preliminary data.</text>
</comment>
<sequence length="234" mass="25542">MTARAIGDVLGKVAGRGRPHITGQPVRANSYRVGDREHRVWRPIADGTTRRARRRIGAVLRAARRFEQESMERSRRNGALGHIGLEVLEALYSFADYKTGRCDPSVDTIAAKIKRSYKAVRQALERLRAAGFVEWIRRCVSTGNEGQAGPQVQQTSNAYGFLVPPRVEVMVRQLLGNAPPPEDAIWQRNEHAAQTEAMLASLPLGEQGSARISDPGLAAAVDALGAALDRRSGA</sequence>
<name>A0ABW3H9C0_9SPHN</name>
<dbReference type="Proteomes" id="UP001596977">
    <property type="component" value="Unassembled WGS sequence"/>
</dbReference>
<evidence type="ECO:0000313" key="1">
    <source>
        <dbReference type="EMBL" id="MFD0948086.1"/>
    </source>
</evidence>
<accession>A0ABW3H9C0</accession>
<gene>
    <name evidence="1" type="ORF">ACFQ1E_17215</name>
</gene>
<evidence type="ECO:0000313" key="2">
    <source>
        <dbReference type="Proteomes" id="UP001596977"/>
    </source>
</evidence>
<dbReference type="EMBL" id="JBHTJG010000010">
    <property type="protein sequence ID" value="MFD0948086.1"/>
    <property type="molecule type" value="Genomic_DNA"/>
</dbReference>
<reference evidence="2" key="1">
    <citation type="journal article" date="2019" name="Int. J. Syst. Evol. Microbiol.">
        <title>The Global Catalogue of Microorganisms (GCM) 10K type strain sequencing project: providing services to taxonomists for standard genome sequencing and annotation.</title>
        <authorList>
            <consortium name="The Broad Institute Genomics Platform"/>
            <consortium name="The Broad Institute Genome Sequencing Center for Infectious Disease"/>
            <person name="Wu L."/>
            <person name="Ma J."/>
        </authorList>
    </citation>
    <scope>NUCLEOTIDE SEQUENCE [LARGE SCALE GENOMIC DNA]</scope>
    <source>
        <strain evidence="2">CCUG 62982</strain>
    </source>
</reference>
<dbReference type="RefSeq" id="WP_264945910.1">
    <property type="nucleotide sequence ID" value="NZ_JAPDRA010000010.1"/>
</dbReference>
<keyword evidence="2" id="KW-1185">Reference proteome</keyword>